<feature type="region of interest" description="Disordered" evidence="1">
    <location>
        <begin position="43"/>
        <end position="119"/>
    </location>
</feature>
<evidence type="ECO:0000313" key="2">
    <source>
        <dbReference type="EMBL" id="KZV32188.1"/>
    </source>
</evidence>
<sequence length="344" mass="37905">MGNTDPNNTRQENKYELDQRINWQIKSLEPLYNAQQVSRWKSSVRDLQGPSTHHSSVVFRHNKSVGQHSDDSVGLLRHDKSVGQSQRGSKTAEIYLNRFSQNHVTNNRSKSASSRYQNHGRDSLELKSKIAQHPKNALSDFSTNLRTPAASRSNSQVVLQPLMGKNLKNKSQGFQRHQIAQIISGERRQSAGIKSRNLVPYVCREKKVKRSRLVRSGCLKNGAEMNTLFFRDSRCHRGSTHLVVLGSQGQRVEGSRKPLRVREFLVPLAESVFSSFELLVVPGKSNAIIGVVTTGFECLPSSCDGLTGPDDHGPMISTGGFAVRGSSGSQAGQSSSTAGRSPLS</sequence>
<evidence type="ECO:0000313" key="3">
    <source>
        <dbReference type="Proteomes" id="UP000250235"/>
    </source>
</evidence>
<dbReference type="Proteomes" id="UP000250235">
    <property type="component" value="Unassembled WGS sequence"/>
</dbReference>
<accession>A0A2Z7BJ78</accession>
<protein>
    <submittedName>
        <fullName evidence="2">Uncharacterized protein</fullName>
    </submittedName>
</protein>
<feature type="compositionally biased region" description="Low complexity" evidence="1">
    <location>
        <begin position="324"/>
        <end position="344"/>
    </location>
</feature>
<evidence type="ECO:0000256" key="1">
    <source>
        <dbReference type="SAM" id="MobiDB-lite"/>
    </source>
</evidence>
<name>A0A2Z7BJ78_9LAMI</name>
<feature type="compositionally biased region" description="Polar residues" evidence="1">
    <location>
        <begin position="98"/>
        <end position="117"/>
    </location>
</feature>
<reference evidence="2 3" key="1">
    <citation type="journal article" date="2015" name="Proc. Natl. Acad. Sci. U.S.A.">
        <title>The resurrection genome of Boea hygrometrica: A blueprint for survival of dehydration.</title>
        <authorList>
            <person name="Xiao L."/>
            <person name="Yang G."/>
            <person name="Zhang L."/>
            <person name="Yang X."/>
            <person name="Zhao S."/>
            <person name="Ji Z."/>
            <person name="Zhou Q."/>
            <person name="Hu M."/>
            <person name="Wang Y."/>
            <person name="Chen M."/>
            <person name="Xu Y."/>
            <person name="Jin H."/>
            <person name="Xiao X."/>
            <person name="Hu G."/>
            <person name="Bao F."/>
            <person name="Hu Y."/>
            <person name="Wan P."/>
            <person name="Li L."/>
            <person name="Deng X."/>
            <person name="Kuang T."/>
            <person name="Xiang C."/>
            <person name="Zhu J.K."/>
            <person name="Oliver M.J."/>
            <person name="He Y."/>
        </authorList>
    </citation>
    <scope>NUCLEOTIDE SEQUENCE [LARGE SCALE GENOMIC DNA]</scope>
    <source>
        <strain evidence="3">cv. XS01</strain>
    </source>
</reference>
<gene>
    <name evidence="2" type="ORF">F511_29028</name>
</gene>
<feature type="compositionally biased region" description="Basic and acidic residues" evidence="1">
    <location>
        <begin position="68"/>
        <end position="81"/>
    </location>
</feature>
<proteinExistence type="predicted"/>
<dbReference type="AlphaFoldDB" id="A0A2Z7BJ78"/>
<dbReference type="EMBL" id="KV006911">
    <property type="protein sequence ID" value="KZV32188.1"/>
    <property type="molecule type" value="Genomic_DNA"/>
</dbReference>
<organism evidence="2 3">
    <name type="scientific">Dorcoceras hygrometricum</name>
    <dbReference type="NCBI Taxonomy" id="472368"/>
    <lineage>
        <taxon>Eukaryota</taxon>
        <taxon>Viridiplantae</taxon>
        <taxon>Streptophyta</taxon>
        <taxon>Embryophyta</taxon>
        <taxon>Tracheophyta</taxon>
        <taxon>Spermatophyta</taxon>
        <taxon>Magnoliopsida</taxon>
        <taxon>eudicotyledons</taxon>
        <taxon>Gunneridae</taxon>
        <taxon>Pentapetalae</taxon>
        <taxon>asterids</taxon>
        <taxon>lamiids</taxon>
        <taxon>Lamiales</taxon>
        <taxon>Gesneriaceae</taxon>
        <taxon>Didymocarpoideae</taxon>
        <taxon>Trichosporeae</taxon>
        <taxon>Loxocarpinae</taxon>
        <taxon>Dorcoceras</taxon>
    </lineage>
</organism>
<keyword evidence="3" id="KW-1185">Reference proteome</keyword>
<feature type="region of interest" description="Disordered" evidence="1">
    <location>
        <begin position="320"/>
        <end position="344"/>
    </location>
</feature>